<sequence length="340" mass="38377">MKQKFLLKSIAFQAGLSLATVDRVVHKRGNVKQETALRVQDAINELEKQRQTAQQAGKRFTLDVIMEAPERFSKEVKKAFEKEMPGMRPASFRCRFHLNEIMSVSQIIALLNKIHRRGSHGLILKIPDVPEINQAVQKIVAAGIPVVSFVTDIARSNRLAYIGMDNYESGKTAGYMLKNFLGNQSGQILLTLSRDIFQGEEDRESGFRSFFSDIPQRIKILKLSEGRGDNSKTESLALELLSREQNILAVYSPGGGNKAILEAIKRTKQPCQFFIAHDLDRDNVQLLRQGKISLVIYHNLRQDARRACQLILRYHRLLPSDFTISPSEIGIATPHNIPCL</sequence>
<feature type="domain" description="HTH lacI-type" evidence="4">
    <location>
        <begin position="7"/>
        <end position="46"/>
    </location>
</feature>
<evidence type="ECO:0000256" key="1">
    <source>
        <dbReference type="ARBA" id="ARBA00004418"/>
    </source>
</evidence>
<protein>
    <recommendedName>
        <fullName evidence="4">HTH lacI-type domain-containing protein</fullName>
    </recommendedName>
</protein>
<dbReference type="Pfam" id="PF00356">
    <property type="entry name" value="LacI"/>
    <property type="match status" value="1"/>
</dbReference>
<proteinExistence type="inferred from homology"/>
<comment type="similarity">
    <text evidence="2">Belongs to the bacterial solute-binding protein 2 family.</text>
</comment>
<dbReference type="STRING" id="1489064.WH96_15840"/>
<gene>
    <name evidence="5" type="ORF">WH96_15840</name>
</gene>
<dbReference type="InterPro" id="IPR028082">
    <property type="entry name" value="Peripla_BP_I"/>
</dbReference>
<dbReference type="EMBL" id="LAQL01000010">
    <property type="protein sequence ID" value="KLN59852.1"/>
    <property type="molecule type" value="Genomic_DNA"/>
</dbReference>
<dbReference type="Proteomes" id="UP000035444">
    <property type="component" value="Unassembled WGS sequence"/>
</dbReference>
<dbReference type="Gene3D" id="3.40.50.2300">
    <property type="match status" value="2"/>
</dbReference>
<accession>A0A0H2MGF8</accession>
<dbReference type="AlphaFoldDB" id="A0A0H2MGF8"/>
<dbReference type="PANTHER" id="PTHR30036">
    <property type="entry name" value="D-XYLOSE-BINDING PERIPLASMIC PROTEIN"/>
    <property type="match status" value="1"/>
</dbReference>
<evidence type="ECO:0000256" key="2">
    <source>
        <dbReference type="ARBA" id="ARBA00007639"/>
    </source>
</evidence>
<dbReference type="PATRIC" id="fig|1489064.4.peg.140"/>
<dbReference type="OrthoDB" id="9805774at2"/>
<dbReference type="GO" id="GO:0030246">
    <property type="term" value="F:carbohydrate binding"/>
    <property type="evidence" value="ECO:0007669"/>
    <property type="project" value="TreeGrafter"/>
</dbReference>
<dbReference type="PANTHER" id="PTHR30036:SF7">
    <property type="entry name" value="ABC TRANSPORTER PERIPLASMIC-BINDING PROTEIN YPHF"/>
    <property type="match status" value="1"/>
</dbReference>
<dbReference type="CDD" id="cd06307">
    <property type="entry name" value="PBP1_sugar_binding"/>
    <property type="match status" value="1"/>
</dbReference>
<dbReference type="PROSITE" id="PS50932">
    <property type="entry name" value="HTH_LACI_2"/>
    <property type="match status" value="1"/>
</dbReference>
<dbReference type="InterPro" id="IPR000843">
    <property type="entry name" value="HTH_LacI"/>
</dbReference>
<dbReference type="InterPro" id="IPR025997">
    <property type="entry name" value="SBP_2_dom"/>
</dbReference>
<comment type="subcellular location">
    <subcellularLocation>
        <location evidence="1">Periplasm</location>
    </subcellularLocation>
</comment>
<dbReference type="Pfam" id="PF13407">
    <property type="entry name" value="Peripla_BP_4"/>
    <property type="match status" value="1"/>
</dbReference>
<dbReference type="GO" id="GO:0030288">
    <property type="term" value="C:outer membrane-bounded periplasmic space"/>
    <property type="evidence" value="ECO:0007669"/>
    <property type="project" value="TreeGrafter"/>
</dbReference>
<feature type="coiled-coil region" evidence="3">
    <location>
        <begin position="32"/>
        <end position="59"/>
    </location>
</feature>
<keyword evidence="6" id="KW-1185">Reference proteome</keyword>
<dbReference type="SMART" id="SM00354">
    <property type="entry name" value="HTH_LACI"/>
    <property type="match status" value="1"/>
</dbReference>
<evidence type="ECO:0000259" key="4">
    <source>
        <dbReference type="PROSITE" id="PS50932"/>
    </source>
</evidence>
<dbReference type="GO" id="GO:0003677">
    <property type="term" value="F:DNA binding"/>
    <property type="evidence" value="ECO:0007669"/>
    <property type="project" value="InterPro"/>
</dbReference>
<evidence type="ECO:0000313" key="5">
    <source>
        <dbReference type="EMBL" id="KLN59852.1"/>
    </source>
</evidence>
<dbReference type="GO" id="GO:0006355">
    <property type="term" value="P:regulation of DNA-templated transcription"/>
    <property type="evidence" value="ECO:0007669"/>
    <property type="project" value="InterPro"/>
</dbReference>
<dbReference type="SUPFAM" id="SSF53822">
    <property type="entry name" value="Periplasmic binding protein-like I"/>
    <property type="match status" value="1"/>
</dbReference>
<organism evidence="5 6">
    <name type="scientific">Kiloniella spongiae</name>
    <dbReference type="NCBI Taxonomy" id="1489064"/>
    <lineage>
        <taxon>Bacteria</taxon>
        <taxon>Pseudomonadati</taxon>
        <taxon>Pseudomonadota</taxon>
        <taxon>Alphaproteobacteria</taxon>
        <taxon>Rhodospirillales</taxon>
        <taxon>Kiloniellaceae</taxon>
        <taxon>Kiloniella</taxon>
    </lineage>
</organism>
<comment type="caution">
    <text evidence="5">The sequence shown here is derived from an EMBL/GenBank/DDBJ whole genome shotgun (WGS) entry which is preliminary data.</text>
</comment>
<evidence type="ECO:0000313" key="6">
    <source>
        <dbReference type="Proteomes" id="UP000035444"/>
    </source>
</evidence>
<dbReference type="InterPro" id="IPR050555">
    <property type="entry name" value="Bact_Solute-Bind_Prot2"/>
</dbReference>
<dbReference type="SUPFAM" id="SSF47413">
    <property type="entry name" value="lambda repressor-like DNA-binding domains"/>
    <property type="match status" value="1"/>
</dbReference>
<dbReference type="Gene3D" id="1.10.260.40">
    <property type="entry name" value="lambda repressor-like DNA-binding domains"/>
    <property type="match status" value="1"/>
</dbReference>
<dbReference type="InterPro" id="IPR010982">
    <property type="entry name" value="Lambda_DNA-bd_dom_sf"/>
</dbReference>
<name>A0A0H2MGF8_9PROT</name>
<evidence type="ECO:0000256" key="3">
    <source>
        <dbReference type="SAM" id="Coils"/>
    </source>
</evidence>
<keyword evidence="3" id="KW-0175">Coiled coil</keyword>
<reference evidence="5 6" key="1">
    <citation type="submission" date="2015-03" db="EMBL/GenBank/DDBJ databases">
        <title>Genome Sequence of Kiloniella spongiae MEBiC09566, isolated from a marine sponge.</title>
        <authorList>
            <person name="Shao Z."/>
            <person name="Wang L."/>
            <person name="Li X."/>
        </authorList>
    </citation>
    <scope>NUCLEOTIDE SEQUENCE [LARGE SCALE GENOMIC DNA]</scope>
    <source>
        <strain evidence="5 6">MEBiC09566</strain>
    </source>
</reference>
<dbReference type="RefSeq" id="WP_047765183.1">
    <property type="nucleotide sequence ID" value="NZ_LAQL01000010.1"/>
</dbReference>